<gene>
    <name evidence="8" type="ORF">IAC53_05775</name>
</gene>
<evidence type="ECO:0000256" key="3">
    <source>
        <dbReference type="ARBA" id="ARBA00023082"/>
    </source>
</evidence>
<name>A0A9D1IF00_9FIRM</name>
<comment type="similarity">
    <text evidence="1">Belongs to the sigma-70 factor family. ECF subfamily.</text>
</comment>
<dbReference type="InterPro" id="IPR013249">
    <property type="entry name" value="RNA_pol_sigma70_r4_t2"/>
</dbReference>
<evidence type="ECO:0000259" key="6">
    <source>
        <dbReference type="Pfam" id="PF04542"/>
    </source>
</evidence>
<dbReference type="SUPFAM" id="SSF88946">
    <property type="entry name" value="Sigma2 domain of RNA polymerase sigma factors"/>
    <property type="match status" value="1"/>
</dbReference>
<organism evidence="8 9">
    <name type="scientific">Candidatus Fimenecus excrementigallinarum</name>
    <dbReference type="NCBI Taxonomy" id="2840816"/>
    <lineage>
        <taxon>Bacteria</taxon>
        <taxon>Bacillati</taxon>
        <taxon>Bacillota</taxon>
        <taxon>Clostridia</taxon>
        <taxon>Candidatus Fimenecus</taxon>
    </lineage>
</organism>
<dbReference type="GO" id="GO:0016987">
    <property type="term" value="F:sigma factor activity"/>
    <property type="evidence" value="ECO:0007669"/>
    <property type="project" value="UniProtKB-KW"/>
</dbReference>
<dbReference type="Pfam" id="PF08281">
    <property type="entry name" value="Sigma70_r4_2"/>
    <property type="match status" value="1"/>
</dbReference>
<dbReference type="GO" id="GO:0003677">
    <property type="term" value="F:DNA binding"/>
    <property type="evidence" value="ECO:0007669"/>
    <property type="project" value="UniProtKB-KW"/>
</dbReference>
<dbReference type="Gene3D" id="1.10.1740.10">
    <property type="match status" value="1"/>
</dbReference>
<feature type="domain" description="RNA polymerase sigma factor 70 region 4 type 2" evidence="7">
    <location>
        <begin position="102"/>
        <end position="152"/>
    </location>
</feature>
<evidence type="ECO:0000256" key="2">
    <source>
        <dbReference type="ARBA" id="ARBA00023015"/>
    </source>
</evidence>
<keyword evidence="5" id="KW-0804">Transcription</keyword>
<feature type="domain" description="RNA polymerase sigma-70 region 2" evidence="6">
    <location>
        <begin position="29"/>
        <end position="77"/>
    </location>
</feature>
<dbReference type="SUPFAM" id="SSF88659">
    <property type="entry name" value="Sigma3 and sigma4 domains of RNA polymerase sigma factors"/>
    <property type="match status" value="1"/>
</dbReference>
<dbReference type="NCBIfam" id="TIGR02937">
    <property type="entry name" value="sigma70-ECF"/>
    <property type="match status" value="1"/>
</dbReference>
<proteinExistence type="inferred from homology"/>
<accession>A0A9D1IF00</accession>
<dbReference type="AlphaFoldDB" id="A0A9D1IF00"/>
<reference evidence="8" key="2">
    <citation type="journal article" date="2021" name="PeerJ">
        <title>Extensive microbial diversity within the chicken gut microbiome revealed by metagenomics and culture.</title>
        <authorList>
            <person name="Gilroy R."/>
            <person name="Ravi A."/>
            <person name="Getino M."/>
            <person name="Pursley I."/>
            <person name="Horton D.L."/>
            <person name="Alikhan N.F."/>
            <person name="Baker D."/>
            <person name="Gharbi K."/>
            <person name="Hall N."/>
            <person name="Watson M."/>
            <person name="Adriaenssens E.M."/>
            <person name="Foster-Nyarko E."/>
            <person name="Jarju S."/>
            <person name="Secka A."/>
            <person name="Antonio M."/>
            <person name="Oren A."/>
            <person name="Chaudhuri R.R."/>
            <person name="La Ragione R."/>
            <person name="Hildebrand F."/>
            <person name="Pallen M.J."/>
        </authorList>
    </citation>
    <scope>NUCLEOTIDE SEQUENCE</scope>
    <source>
        <strain evidence="8">ChiGjej1B1-19959</strain>
    </source>
</reference>
<sequence>MNAQQKAEAFDTVYDALFSDVFAYFNVCFGPQEAEDLAQEAFLRVWRAIDEEKPPDNWRAWVFRCAVNLKNDHLRRAYQTRLFQPLDETLPDTDRPDDPARLAVQQAFAALEKDERELLVLKAFGFRSEELGAMLSVTASAARTRLQKAKAHFAEQLDKEETPYDGA</sequence>
<dbReference type="InterPro" id="IPR039425">
    <property type="entry name" value="RNA_pol_sigma-70-like"/>
</dbReference>
<evidence type="ECO:0000313" key="9">
    <source>
        <dbReference type="Proteomes" id="UP000824071"/>
    </source>
</evidence>
<dbReference type="InterPro" id="IPR013325">
    <property type="entry name" value="RNA_pol_sigma_r2"/>
</dbReference>
<dbReference type="Proteomes" id="UP000824071">
    <property type="component" value="Unassembled WGS sequence"/>
</dbReference>
<dbReference type="InterPro" id="IPR007627">
    <property type="entry name" value="RNA_pol_sigma70_r2"/>
</dbReference>
<reference evidence="8" key="1">
    <citation type="submission" date="2020-10" db="EMBL/GenBank/DDBJ databases">
        <authorList>
            <person name="Gilroy R."/>
        </authorList>
    </citation>
    <scope>NUCLEOTIDE SEQUENCE</scope>
    <source>
        <strain evidence="8">ChiGjej1B1-19959</strain>
    </source>
</reference>
<dbReference type="Gene3D" id="1.10.10.10">
    <property type="entry name" value="Winged helix-like DNA-binding domain superfamily/Winged helix DNA-binding domain"/>
    <property type="match status" value="1"/>
</dbReference>
<dbReference type="InterPro" id="IPR036388">
    <property type="entry name" value="WH-like_DNA-bd_sf"/>
</dbReference>
<evidence type="ECO:0000313" key="8">
    <source>
        <dbReference type="EMBL" id="HIU36092.1"/>
    </source>
</evidence>
<evidence type="ECO:0000256" key="1">
    <source>
        <dbReference type="ARBA" id="ARBA00010641"/>
    </source>
</evidence>
<dbReference type="InterPro" id="IPR014284">
    <property type="entry name" value="RNA_pol_sigma-70_dom"/>
</dbReference>
<dbReference type="GO" id="GO:0006352">
    <property type="term" value="P:DNA-templated transcription initiation"/>
    <property type="evidence" value="ECO:0007669"/>
    <property type="project" value="InterPro"/>
</dbReference>
<dbReference type="PANTHER" id="PTHR43133">
    <property type="entry name" value="RNA POLYMERASE ECF-TYPE SIGMA FACTO"/>
    <property type="match status" value="1"/>
</dbReference>
<dbReference type="EMBL" id="DVMW01000034">
    <property type="protein sequence ID" value="HIU36092.1"/>
    <property type="molecule type" value="Genomic_DNA"/>
</dbReference>
<keyword evidence="3" id="KW-0731">Sigma factor</keyword>
<dbReference type="PANTHER" id="PTHR43133:SF8">
    <property type="entry name" value="RNA POLYMERASE SIGMA FACTOR HI_1459-RELATED"/>
    <property type="match status" value="1"/>
</dbReference>
<evidence type="ECO:0000259" key="7">
    <source>
        <dbReference type="Pfam" id="PF08281"/>
    </source>
</evidence>
<keyword evidence="2" id="KW-0805">Transcription regulation</keyword>
<dbReference type="Pfam" id="PF04542">
    <property type="entry name" value="Sigma70_r2"/>
    <property type="match status" value="1"/>
</dbReference>
<dbReference type="InterPro" id="IPR013324">
    <property type="entry name" value="RNA_pol_sigma_r3/r4-like"/>
</dbReference>
<comment type="caution">
    <text evidence="8">The sequence shown here is derived from an EMBL/GenBank/DDBJ whole genome shotgun (WGS) entry which is preliminary data.</text>
</comment>
<evidence type="ECO:0000256" key="5">
    <source>
        <dbReference type="ARBA" id="ARBA00023163"/>
    </source>
</evidence>
<protein>
    <submittedName>
        <fullName evidence="8">RNA polymerase sigma factor</fullName>
    </submittedName>
</protein>
<keyword evidence="4" id="KW-0238">DNA-binding</keyword>
<evidence type="ECO:0000256" key="4">
    <source>
        <dbReference type="ARBA" id="ARBA00023125"/>
    </source>
</evidence>